<name>A0ABS4MCZ9_9LACO</name>
<evidence type="ECO:0000259" key="3">
    <source>
        <dbReference type="Pfam" id="PF00210"/>
    </source>
</evidence>
<reference evidence="4 5" key="1">
    <citation type="submission" date="2021-03" db="EMBL/GenBank/DDBJ databases">
        <title>Genomic Encyclopedia of Type Strains, Phase IV (KMG-IV): sequencing the most valuable type-strain genomes for metagenomic binning, comparative biology and taxonomic classification.</title>
        <authorList>
            <person name="Goeker M."/>
        </authorList>
    </citation>
    <scope>NUCLEOTIDE SEQUENCE [LARGE SCALE GENOMIC DNA]</scope>
    <source>
        <strain evidence="4 5">DSM 101872</strain>
    </source>
</reference>
<keyword evidence="5" id="KW-1185">Reference proteome</keyword>
<dbReference type="InterPro" id="IPR002177">
    <property type="entry name" value="DPS_DNA-bd"/>
</dbReference>
<dbReference type="Gene3D" id="1.20.1260.10">
    <property type="match status" value="1"/>
</dbReference>
<evidence type="ECO:0000313" key="5">
    <source>
        <dbReference type="Proteomes" id="UP001519292"/>
    </source>
</evidence>
<evidence type="ECO:0000256" key="1">
    <source>
        <dbReference type="ARBA" id="ARBA00009497"/>
    </source>
</evidence>
<dbReference type="PANTHER" id="PTHR42932:SF1">
    <property type="entry name" value="GENERAL STRESS PROTEIN 20U"/>
    <property type="match status" value="1"/>
</dbReference>
<dbReference type="Proteomes" id="UP001519292">
    <property type="component" value="Unassembled WGS sequence"/>
</dbReference>
<comment type="caution">
    <text evidence="4">The sequence shown here is derived from an EMBL/GenBank/DDBJ whole genome shotgun (WGS) entry which is preliminary data.</text>
</comment>
<comment type="similarity">
    <text evidence="1 2">Belongs to the Dps family.</text>
</comment>
<dbReference type="PRINTS" id="PR01346">
    <property type="entry name" value="HELNAPAPROT"/>
</dbReference>
<proteinExistence type="inferred from homology"/>
<organism evidence="4 5">
    <name type="scientific">Lactobacillus colini</name>
    <dbReference type="NCBI Taxonomy" id="1819254"/>
    <lineage>
        <taxon>Bacteria</taxon>
        <taxon>Bacillati</taxon>
        <taxon>Bacillota</taxon>
        <taxon>Bacilli</taxon>
        <taxon>Lactobacillales</taxon>
        <taxon>Lactobacillaceae</taxon>
        <taxon>Lactobacillus</taxon>
    </lineage>
</organism>
<feature type="domain" description="Ferritin/DPS" evidence="3">
    <location>
        <begin position="8"/>
        <end position="148"/>
    </location>
</feature>
<dbReference type="InterPro" id="IPR009078">
    <property type="entry name" value="Ferritin-like_SF"/>
</dbReference>
<dbReference type="CDD" id="cd01043">
    <property type="entry name" value="DPS"/>
    <property type="match status" value="1"/>
</dbReference>
<keyword evidence="4" id="KW-0238">DNA-binding</keyword>
<evidence type="ECO:0000256" key="2">
    <source>
        <dbReference type="RuleBase" id="RU003875"/>
    </source>
</evidence>
<dbReference type="InterPro" id="IPR008331">
    <property type="entry name" value="Ferritin_DPS_dom"/>
</dbReference>
<accession>A0ABS4MCZ9</accession>
<dbReference type="EMBL" id="JAGGLU010000003">
    <property type="protein sequence ID" value="MBP2057560.1"/>
    <property type="molecule type" value="Genomic_DNA"/>
</dbReference>
<sequence>MRFPKTGEALNEVLADLTQAHMVVHQHHWYMLGHRFIKIHFYLDHVMDELAEQQDDVAERLIEINGSPISTFEEVLEKTNIPDRKGDWELSMDEHLQIILDAYKQLKADYEKAIKISADEGDDSTNDMLIGFHTDIEKRIWILAAELGQRPGDGE</sequence>
<dbReference type="PANTHER" id="PTHR42932">
    <property type="entry name" value="GENERAL STRESS PROTEIN 20U"/>
    <property type="match status" value="1"/>
</dbReference>
<dbReference type="PIRSF" id="PIRSF005900">
    <property type="entry name" value="Dps"/>
    <property type="match status" value="1"/>
</dbReference>
<dbReference type="InterPro" id="IPR012347">
    <property type="entry name" value="Ferritin-like"/>
</dbReference>
<dbReference type="GO" id="GO:0003677">
    <property type="term" value="F:DNA binding"/>
    <property type="evidence" value="ECO:0007669"/>
    <property type="project" value="UniProtKB-KW"/>
</dbReference>
<protein>
    <submittedName>
        <fullName evidence="4">Starvation-inducible DNA-binding protein</fullName>
    </submittedName>
</protein>
<dbReference type="RefSeq" id="WP_209686304.1">
    <property type="nucleotide sequence ID" value="NZ_JAGGLU010000003.1"/>
</dbReference>
<gene>
    <name evidence="4" type="ORF">J2Z60_000731</name>
</gene>
<evidence type="ECO:0000313" key="4">
    <source>
        <dbReference type="EMBL" id="MBP2057560.1"/>
    </source>
</evidence>
<dbReference type="SUPFAM" id="SSF47240">
    <property type="entry name" value="Ferritin-like"/>
    <property type="match status" value="1"/>
</dbReference>
<dbReference type="Pfam" id="PF00210">
    <property type="entry name" value="Ferritin"/>
    <property type="match status" value="1"/>
</dbReference>